<organism evidence="2 3">
    <name type="scientific">Halosaccharopolyspora lacisalsi</name>
    <dbReference type="NCBI Taxonomy" id="1000566"/>
    <lineage>
        <taxon>Bacteria</taxon>
        <taxon>Bacillati</taxon>
        <taxon>Actinomycetota</taxon>
        <taxon>Actinomycetes</taxon>
        <taxon>Pseudonocardiales</taxon>
        <taxon>Pseudonocardiaceae</taxon>
        <taxon>Halosaccharopolyspora</taxon>
    </lineage>
</organism>
<evidence type="ECO:0000313" key="2">
    <source>
        <dbReference type="EMBL" id="MBA8823864.1"/>
    </source>
</evidence>
<sequence>MSSVQRAEQHVPVVRADMGWLHGVIQQLEGCPELLARLDVVFTDMAESRSGRLEIPDHNATSVRESSAVRTVRRETRSPVQFRVLTDKLGHAFPQAGDP</sequence>
<evidence type="ECO:0000313" key="3">
    <source>
        <dbReference type="Proteomes" id="UP000569329"/>
    </source>
</evidence>
<evidence type="ECO:0000259" key="1">
    <source>
        <dbReference type="Pfam" id="PF04738"/>
    </source>
</evidence>
<feature type="domain" description="Lantibiotic dehydratase N-terminal" evidence="1">
    <location>
        <begin position="4"/>
        <end position="96"/>
    </location>
</feature>
<dbReference type="Proteomes" id="UP000569329">
    <property type="component" value="Unassembled WGS sequence"/>
</dbReference>
<dbReference type="InterPro" id="IPR006827">
    <property type="entry name" value="Lant_deHydtase_N"/>
</dbReference>
<protein>
    <recommendedName>
        <fullName evidence="1">Lantibiotic dehydratase N-terminal domain-containing protein</fullName>
    </recommendedName>
</protein>
<reference evidence="2 3" key="1">
    <citation type="submission" date="2020-07" db="EMBL/GenBank/DDBJ databases">
        <title>Sequencing the genomes of 1000 actinobacteria strains.</title>
        <authorList>
            <person name="Klenk H.-P."/>
        </authorList>
    </citation>
    <scope>NUCLEOTIDE SEQUENCE [LARGE SCALE GENOMIC DNA]</scope>
    <source>
        <strain evidence="2 3">DSM 45975</strain>
    </source>
</reference>
<dbReference type="EMBL" id="JACGWZ010000001">
    <property type="protein sequence ID" value="MBA8823864.1"/>
    <property type="molecule type" value="Genomic_DNA"/>
</dbReference>
<gene>
    <name evidence="2" type="ORF">FHX42_001193</name>
</gene>
<keyword evidence="3" id="KW-1185">Reference proteome</keyword>
<accession>A0A839DQS4</accession>
<name>A0A839DQS4_9PSEU</name>
<dbReference type="AlphaFoldDB" id="A0A839DQS4"/>
<dbReference type="Pfam" id="PF04738">
    <property type="entry name" value="Lant_dehydr_N"/>
    <property type="match status" value="1"/>
</dbReference>
<proteinExistence type="predicted"/>
<comment type="caution">
    <text evidence="2">The sequence shown here is derived from an EMBL/GenBank/DDBJ whole genome shotgun (WGS) entry which is preliminary data.</text>
</comment>